<gene>
    <name evidence="3" type="ORF">DFH07DRAFT_259379</name>
</gene>
<comment type="caution">
    <text evidence="3">The sequence shown here is derived from an EMBL/GenBank/DDBJ whole genome shotgun (WGS) entry which is preliminary data.</text>
</comment>
<name>A0AAD7JV18_9AGAR</name>
<keyword evidence="1" id="KW-0175">Coiled coil</keyword>
<reference evidence="3" key="1">
    <citation type="submission" date="2023-03" db="EMBL/GenBank/DDBJ databases">
        <title>Massive genome expansion in bonnet fungi (Mycena s.s.) driven by repeated elements and novel gene families across ecological guilds.</title>
        <authorList>
            <consortium name="Lawrence Berkeley National Laboratory"/>
            <person name="Harder C.B."/>
            <person name="Miyauchi S."/>
            <person name="Viragh M."/>
            <person name="Kuo A."/>
            <person name="Thoen E."/>
            <person name="Andreopoulos B."/>
            <person name="Lu D."/>
            <person name="Skrede I."/>
            <person name="Drula E."/>
            <person name="Henrissat B."/>
            <person name="Morin E."/>
            <person name="Kohler A."/>
            <person name="Barry K."/>
            <person name="LaButti K."/>
            <person name="Morin E."/>
            <person name="Salamov A."/>
            <person name="Lipzen A."/>
            <person name="Mereny Z."/>
            <person name="Hegedus B."/>
            <person name="Baldrian P."/>
            <person name="Stursova M."/>
            <person name="Weitz H."/>
            <person name="Taylor A."/>
            <person name="Grigoriev I.V."/>
            <person name="Nagy L.G."/>
            <person name="Martin F."/>
            <person name="Kauserud H."/>
        </authorList>
    </citation>
    <scope>NUCLEOTIDE SEQUENCE</scope>
    <source>
        <strain evidence="3">CBHHK188m</strain>
    </source>
</reference>
<sequence length="215" mass="24881">MVDKLSTELAGQKRKEPSDVPAKTLDPRKRPRTMSPEDTLRMKIVEQERHISELEGRLSQVMEASKTRRVSDEWELTNMRSCLKDLLDKADENQGLIRKLESDVELKEEALQKASAALVVKKEDISAAARTISSLKNRVEYLYNDREYVRSDVRRYRSNARDIYIHYKSKEKRRAEREQSYPSSCGSDCSDDTVIERASHAPESRSRDDNRTSSK</sequence>
<dbReference type="Proteomes" id="UP001215280">
    <property type="component" value="Unassembled WGS sequence"/>
</dbReference>
<organism evidence="3 4">
    <name type="scientific">Mycena maculata</name>
    <dbReference type="NCBI Taxonomy" id="230809"/>
    <lineage>
        <taxon>Eukaryota</taxon>
        <taxon>Fungi</taxon>
        <taxon>Dikarya</taxon>
        <taxon>Basidiomycota</taxon>
        <taxon>Agaricomycotina</taxon>
        <taxon>Agaricomycetes</taxon>
        <taxon>Agaricomycetidae</taxon>
        <taxon>Agaricales</taxon>
        <taxon>Marasmiineae</taxon>
        <taxon>Mycenaceae</taxon>
        <taxon>Mycena</taxon>
    </lineage>
</organism>
<evidence type="ECO:0000313" key="4">
    <source>
        <dbReference type="Proteomes" id="UP001215280"/>
    </source>
</evidence>
<keyword evidence="4" id="KW-1185">Reference proteome</keyword>
<feature type="coiled-coil region" evidence="1">
    <location>
        <begin position="44"/>
        <end position="117"/>
    </location>
</feature>
<evidence type="ECO:0000256" key="1">
    <source>
        <dbReference type="SAM" id="Coils"/>
    </source>
</evidence>
<accession>A0AAD7JV18</accession>
<feature type="region of interest" description="Disordered" evidence="2">
    <location>
        <begin position="171"/>
        <end position="215"/>
    </location>
</feature>
<evidence type="ECO:0000313" key="3">
    <source>
        <dbReference type="EMBL" id="KAJ7770908.1"/>
    </source>
</evidence>
<evidence type="ECO:0000256" key="2">
    <source>
        <dbReference type="SAM" id="MobiDB-lite"/>
    </source>
</evidence>
<feature type="compositionally biased region" description="Basic and acidic residues" evidence="2">
    <location>
        <begin position="1"/>
        <end position="18"/>
    </location>
</feature>
<dbReference type="AlphaFoldDB" id="A0AAD7JV18"/>
<dbReference type="EMBL" id="JARJLG010000023">
    <property type="protein sequence ID" value="KAJ7770908.1"/>
    <property type="molecule type" value="Genomic_DNA"/>
</dbReference>
<feature type="compositionally biased region" description="Basic and acidic residues" evidence="2">
    <location>
        <begin position="194"/>
        <end position="215"/>
    </location>
</feature>
<protein>
    <submittedName>
        <fullName evidence="3">Uncharacterized protein</fullName>
    </submittedName>
</protein>
<feature type="region of interest" description="Disordered" evidence="2">
    <location>
        <begin position="1"/>
        <end position="38"/>
    </location>
</feature>
<proteinExistence type="predicted"/>